<keyword evidence="3" id="KW-0862">Zinc</keyword>
<reference evidence="10" key="1">
    <citation type="submission" date="2022-11" db="UniProtKB">
        <authorList>
            <consortium name="WormBaseParasite"/>
        </authorList>
    </citation>
    <scope>IDENTIFICATION</scope>
</reference>
<keyword evidence="9" id="KW-1185">Reference proteome</keyword>
<keyword evidence="6" id="KW-0804">Transcription</keyword>
<evidence type="ECO:0000259" key="8">
    <source>
        <dbReference type="PROSITE" id="PS51843"/>
    </source>
</evidence>
<evidence type="ECO:0000256" key="4">
    <source>
        <dbReference type="ARBA" id="ARBA00023015"/>
    </source>
</evidence>
<keyword evidence="2" id="KW-0863">Zinc-finger</keyword>
<dbReference type="SUPFAM" id="SSF48508">
    <property type="entry name" value="Nuclear receptor ligand-binding domain"/>
    <property type="match status" value="1"/>
</dbReference>
<dbReference type="PANTHER" id="PTHR46011:SF6">
    <property type="entry name" value="HIGH ZINC ACTIVATED NUCLEAR RECEPTOR PROTEIN"/>
    <property type="match status" value="1"/>
</dbReference>
<evidence type="ECO:0000256" key="2">
    <source>
        <dbReference type="ARBA" id="ARBA00022771"/>
    </source>
</evidence>
<dbReference type="WBParaSite" id="PSU_v2.g14164.t1">
    <property type="protein sequence ID" value="PSU_v2.g14164.t1"/>
    <property type="gene ID" value="PSU_v2.g14164"/>
</dbReference>
<dbReference type="InterPro" id="IPR001628">
    <property type="entry name" value="Znf_hrmn_rcpt"/>
</dbReference>
<keyword evidence="5" id="KW-0238">DNA-binding</keyword>
<proteinExistence type="predicted"/>
<dbReference type="Gene3D" id="1.10.565.10">
    <property type="entry name" value="Retinoid X Receptor"/>
    <property type="match status" value="1"/>
</dbReference>
<evidence type="ECO:0000313" key="10">
    <source>
        <dbReference type="WBParaSite" id="PSU_v2.g14164.t1"/>
    </source>
</evidence>
<name>A0A914Y403_9BILA</name>
<evidence type="ECO:0000256" key="6">
    <source>
        <dbReference type="ARBA" id="ARBA00023163"/>
    </source>
</evidence>
<evidence type="ECO:0000256" key="7">
    <source>
        <dbReference type="ARBA" id="ARBA00023170"/>
    </source>
</evidence>
<feature type="domain" description="NR LBD" evidence="8">
    <location>
        <begin position="75"/>
        <end position="328"/>
    </location>
</feature>
<dbReference type="GO" id="GO:0043565">
    <property type="term" value="F:sequence-specific DNA binding"/>
    <property type="evidence" value="ECO:0007669"/>
    <property type="project" value="InterPro"/>
</dbReference>
<evidence type="ECO:0000256" key="3">
    <source>
        <dbReference type="ARBA" id="ARBA00022833"/>
    </source>
</evidence>
<keyword evidence="4" id="KW-0805">Transcription regulation</keyword>
<dbReference type="PANTHER" id="PTHR46011">
    <property type="entry name" value="NUCLEAR HORMONE RECEPTOR FAMILY MEMBER NHR-86-RELATED"/>
    <property type="match status" value="1"/>
</dbReference>
<organism evidence="9 10">
    <name type="scientific">Panagrolaimus superbus</name>
    <dbReference type="NCBI Taxonomy" id="310955"/>
    <lineage>
        <taxon>Eukaryota</taxon>
        <taxon>Metazoa</taxon>
        <taxon>Ecdysozoa</taxon>
        <taxon>Nematoda</taxon>
        <taxon>Chromadorea</taxon>
        <taxon>Rhabditida</taxon>
        <taxon>Tylenchina</taxon>
        <taxon>Panagrolaimomorpha</taxon>
        <taxon>Panagrolaimoidea</taxon>
        <taxon>Panagrolaimidae</taxon>
        <taxon>Panagrolaimus</taxon>
    </lineage>
</organism>
<sequence length="328" mass="38113">MNAEVSTLNIKICEICGSKSDGLHYDNRVMCRSCRYKKCLEKGMLTSSVNEPFDSIGGKRQIIPERNDDQNTTLNNTNVLEKIVNDYRNFLFLRKASSAFASFEKDKSRTTSTYKTSRKQCCVESSLIKDILINFFHPYSTLTETDQTALFDKFYSRFSNFERAFSTYKNFGNIEGNQNLIMPDGNSININELSKYYENCTKTDPLEVAKIFYPSMAYIINDIVPFMSKITVDEYEICAIFGILLWQNRTLQFSEITLNLFHETRNEIFKNLNQYYQSQGKSVEEIVVKIGNIMLLNTKIEHSINMVKENREVAEIFDMIEFDNCCRE</sequence>
<keyword evidence="1" id="KW-0479">Metal-binding</keyword>
<dbReference type="SMART" id="SM00430">
    <property type="entry name" value="HOLI"/>
    <property type="match status" value="1"/>
</dbReference>
<dbReference type="PROSITE" id="PS51843">
    <property type="entry name" value="NR_LBD"/>
    <property type="match status" value="1"/>
</dbReference>
<dbReference type="GO" id="GO:0005634">
    <property type="term" value="C:nucleus"/>
    <property type="evidence" value="ECO:0007669"/>
    <property type="project" value="TreeGrafter"/>
</dbReference>
<dbReference type="Pfam" id="PF00104">
    <property type="entry name" value="Hormone_recep"/>
    <property type="match status" value="1"/>
</dbReference>
<evidence type="ECO:0000313" key="9">
    <source>
        <dbReference type="Proteomes" id="UP000887577"/>
    </source>
</evidence>
<accession>A0A914Y403</accession>
<evidence type="ECO:0000256" key="1">
    <source>
        <dbReference type="ARBA" id="ARBA00022723"/>
    </source>
</evidence>
<dbReference type="GO" id="GO:0008270">
    <property type="term" value="F:zinc ion binding"/>
    <property type="evidence" value="ECO:0007669"/>
    <property type="project" value="UniProtKB-KW"/>
</dbReference>
<protein>
    <submittedName>
        <fullName evidence="10">NR LBD domain-containing protein</fullName>
    </submittedName>
</protein>
<dbReference type="InterPro" id="IPR035500">
    <property type="entry name" value="NHR-like_dom_sf"/>
</dbReference>
<dbReference type="SMART" id="SM00399">
    <property type="entry name" value="ZnF_C4"/>
    <property type="match status" value="1"/>
</dbReference>
<dbReference type="AlphaFoldDB" id="A0A914Y403"/>
<evidence type="ECO:0000256" key="5">
    <source>
        <dbReference type="ARBA" id="ARBA00023125"/>
    </source>
</evidence>
<dbReference type="Proteomes" id="UP000887577">
    <property type="component" value="Unplaced"/>
</dbReference>
<dbReference type="SUPFAM" id="SSF57716">
    <property type="entry name" value="Glucocorticoid receptor-like (DNA-binding domain)"/>
    <property type="match status" value="1"/>
</dbReference>
<dbReference type="GO" id="GO:0003700">
    <property type="term" value="F:DNA-binding transcription factor activity"/>
    <property type="evidence" value="ECO:0007669"/>
    <property type="project" value="InterPro"/>
</dbReference>
<dbReference type="InterPro" id="IPR000536">
    <property type="entry name" value="Nucl_hrmn_rcpt_lig-bd"/>
</dbReference>
<keyword evidence="7" id="KW-0675">Receptor</keyword>